<dbReference type="InterPro" id="IPR023375">
    <property type="entry name" value="ADC_dom_sf"/>
</dbReference>
<name>A0ABX8D7B7_9CELL</name>
<dbReference type="RefSeq" id="WP_207341653.1">
    <property type="nucleotide sequence ID" value="NZ_CP074405.1"/>
</dbReference>
<accession>A0ABX8D7B7</accession>
<evidence type="ECO:0000313" key="1">
    <source>
        <dbReference type="EMBL" id="QVI63336.1"/>
    </source>
</evidence>
<sequence>MATDPLPRAPWAVAMRWSRLLFCHWPVPVATLRPHVPPLLDIDTFDGDAWLAVVPFTMPVVRPRLTPPLGFGPGAFHELNVRTYVTYRGEPGVWFFSLDAASATGVAVGRATMSLAYHRARMRLEETAGTVRYASDRTDPRAPAAAFRAVYARTGPARASEPGTLEHFLTERYRMYTSDLAPRAPRRLWVGGVEHAPWRLAPAECDITTNTMTLPLGVDVSGRAPLLHAAEPLDVRGTLRRRLV</sequence>
<dbReference type="InterPro" id="IPR018644">
    <property type="entry name" value="DUF2071"/>
</dbReference>
<gene>
    <name evidence="1" type="ORF">KG103_05460</name>
</gene>
<organism evidence="1 2">
    <name type="scientific">Cellulomonas wangleii</name>
    <dbReference type="NCBI Taxonomy" id="2816956"/>
    <lineage>
        <taxon>Bacteria</taxon>
        <taxon>Bacillati</taxon>
        <taxon>Actinomycetota</taxon>
        <taxon>Actinomycetes</taxon>
        <taxon>Micrococcales</taxon>
        <taxon>Cellulomonadaceae</taxon>
        <taxon>Cellulomonas</taxon>
    </lineage>
</organism>
<proteinExistence type="predicted"/>
<dbReference type="SUPFAM" id="SSF160104">
    <property type="entry name" value="Acetoacetate decarboxylase-like"/>
    <property type="match status" value="1"/>
</dbReference>
<dbReference type="Pfam" id="PF09844">
    <property type="entry name" value="DUF2071"/>
    <property type="match status" value="1"/>
</dbReference>
<dbReference type="PANTHER" id="PTHR39186:SF1">
    <property type="entry name" value="DUF2071 DOMAIN-CONTAINING PROTEIN"/>
    <property type="match status" value="1"/>
</dbReference>
<dbReference type="EMBL" id="CP074405">
    <property type="protein sequence ID" value="QVI63336.1"/>
    <property type="molecule type" value="Genomic_DNA"/>
</dbReference>
<evidence type="ECO:0000313" key="2">
    <source>
        <dbReference type="Proteomes" id="UP000677804"/>
    </source>
</evidence>
<dbReference type="Proteomes" id="UP000677804">
    <property type="component" value="Chromosome"/>
</dbReference>
<dbReference type="Gene3D" id="2.40.400.10">
    <property type="entry name" value="Acetoacetate decarboxylase-like"/>
    <property type="match status" value="1"/>
</dbReference>
<keyword evidence="2" id="KW-1185">Reference proteome</keyword>
<protein>
    <submittedName>
        <fullName evidence="1">DUF2071 domain-containing protein</fullName>
    </submittedName>
</protein>
<reference evidence="1 2" key="1">
    <citation type="submission" date="2021-05" db="EMBL/GenBank/DDBJ databases">
        <title>Novel species in genus Cellulomonas.</title>
        <authorList>
            <person name="Zhang G."/>
        </authorList>
    </citation>
    <scope>NUCLEOTIDE SEQUENCE [LARGE SCALE GENOMIC DNA]</scope>
    <source>
        <strain evidence="2">zg-ZUI222</strain>
    </source>
</reference>
<dbReference type="PANTHER" id="PTHR39186">
    <property type="entry name" value="DUF2071 FAMILY PROTEIN"/>
    <property type="match status" value="1"/>
</dbReference>